<gene>
    <name evidence="2" type="ORF">POTOM_018635</name>
</gene>
<dbReference type="Pfam" id="PF00626">
    <property type="entry name" value="Gelsolin"/>
    <property type="match status" value="1"/>
</dbReference>
<dbReference type="InterPro" id="IPR007123">
    <property type="entry name" value="Gelsolin-like_dom"/>
</dbReference>
<comment type="caution">
    <text evidence="2">The sequence shown here is derived from an EMBL/GenBank/DDBJ whole genome shotgun (WGS) entry which is preliminary data.</text>
</comment>
<dbReference type="PANTHER" id="PTHR13803">
    <property type="entry name" value="SEC24-RELATED PROTEIN"/>
    <property type="match status" value="1"/>
</dbReference>
<feature type="domain" description="Gelsolin-like" evidence="1">
    <location>
        <begin position="65"/>
        <end position="136"/>
    </location>
</feature>
<dbReference type="GO" id="GO:0090110">
    <property type="term" value="P:COPII-coated vesicle cargo loading"/>
    <property type="evidence" value="ECO:0007669"/>
    <property type="project" value="TreeGrafter"/>
</dbReference>
<dbReference type="Proteomes" id="UP000886885">
    <property type="component" value="Chromosome 5A"/>
</dbReference>
<keyword evidence="3" id="KW-1185">Reference proteome</keyword>
<dbReference type="GO" id="GO:0070971">
    <property type="term" value="C:endoplasmic reticulum exit site"/>
    <property type="evidence" value="ECO:0007669"/>
    <property type="project" value="TreeGrafter"/>
</dbReference>
<sequence length="197" mass="21894">MNVSFITLIKSTGLKVNGRIDDRSFWISYVSSVSTPLAIPLVYPRMIAIHNLDSQAREADGSRIPSALALSSEYVSEDGIYLLENGQDGLIYIGNSVTSDTLQKLFGISSVAEIPTQYSQFVLEQYDNPLSKKLNNVVNEIRGQRCSFLRLKLCKKGDSSGMSFFSYLVEDKVPAGGLSYVEFLVHIHRQIQVKMSS</sequence>
<dbReference type="GO" id="GO:0030127">
    <property type="term" value="C:COPII vesicle coat"/>
    <property type="evidence" value="ECO:0007669"/>
    <property type="project" value="TreeGrafter"/>
</dbReference>
<dbReference type="PANTHER" id="PTHR13803:SF4">
    <property type="entry name" value="SECRETORY 24CD, ISOFORM C"/>
    <property type="match status" value="1"/>
</dbReference>
<dbReference type="GO" id="GO:0008270">
    <property type="term" value="F:zinc ion binding"/>
    <property type="evidence" value="ECO:0007669"/>
    <property type="project" value="TreeGrafter"/>
</dbReference>
<protein>
    <recommendedName>
        <fullName evidence="1">Gelsolin-like domain-containing protein</fullName>
    </recommendedName>
</protein>
<evidence type="ECO:0000313" key="3">
    <source>
        <dbReference type="Proteomes" id="UP000886885"/>
    </source>
</evidence>
<dbReference type="OrthoDB" id="49016at2759"/>
<dbReference type="InterPro" id="IPR050550">
    <property type="entry name" value="SEC23_SEC24_subfamily"/>
</dbReference>
<accession>A0A8X7ZU19</accession>
<dbReference type="AlphaFoldDB" id="A0A8X7ZU19"/>
<name>A0A8X7ZU19_POPTO</name>
<dbReference type="EMBL" id="JAAWWB010000009">
    <property type="protein sequence ID" value="KAG6775196.1"/>
    <property type="molecule type" value="Genomic_DNA"/>
</dbReference>
<evidence type="ECO:0000259" key="1">
    <source>
        <dbReference type="Pfam" id="PF00626"/>
    </source>
</evidence>
<organism evidence="2 3">
    <name type="scientific">Populus tomentosa</name>
    <name type="common">Chinese white poplar</name>
    <dbReference type="NCBI Taxonomy" id="118781"/>
    <lineage>
        <taxon>Eukaryota</taxon>
        <taxon>Viridiplantae</taxon>
        <taxon>Streptophyta</taxon>
        <taxon>Embryophyta</taxon>
        <taxon>Tracheophyta</taxon>
        <taxon>Spermatophyta</taxon>
        <taxon>Magnoliopsida</taxon>
        <taxon>eudicotyledons</taxon>
        <taxon>Gunneridae</taxon>
        <taxon>Pentapetalae</taxon>
        <taxon>rosids</taxon>
        <taxon>fabids</taxon>
        <taxon>Malpighiales</taxon>
        <taxon>Salicaceae</taxon>
        <taxon>Saliceae</taxon>
        <taxon>Populus</taxon>
    </lineage>
</organism>
<proteinExistence type="predicted"/>
<reference evidence="2" key="1">
    <citation type="journal article" date="2020" name="bioRxiv">
        <title>Hybrid origin of Populus tomentosa Carr. identified through genome sequencing and phylogenomic analysis.</title>
        <authorList>
            <person name="An X."/>
            <person name="Gao K."/>
            <person name="Chen Z."/>
            <person name="Li J."/>
            <person name="Yang X."/>
            <person name="Yang X."/>
            <person name="Zhou J."/>
            <person name="Guo T."/>
            <person name="Zhao T."/>
            <person name="Huang S."/>
            <person name="Miao D."/>
            <person name="Khan W.U."/>
            <person name="Rao P."/>
            <person name="Ye M."/>
            <person name="Lei B."/>
            <person name="Liao W."/>
            <person name="Wang J."/>
            <person name="Ji L."/>
            <person name="Li Y."/>
            <person name="Guo B."/>
            <person name="Mustafa N.S."/>
            <person name="Li S."/>
            <person name="Yun Q."/>
            <person name="Keller S.R."/>
            <person name="Mao J."/>
            <person name="Zhang R."/>
            <person name="Strauss S.H."/>
        </authorList>
    </citation>
    <scope>NUCLEOTIDE SEQUENCE</scope>
    <source>
        <strain evidence="2">GM15</strain>
        <tissue evidence="2">Leaf</tissue>
    </source>
</reference>
<evidence type="ECO:0000313" key="2">
    <source>
        <dbReference type="EMBL" id="KAG6775196.1"/>
    </source>
</evidence>
<dbReference type="GO" id="GO:0000149">
    <property type="term" value="F:SNARE binding"/>
    <property type="evidence" value="ECO:0007669"/>
    <property type="project" value="TreeGrafter"/>
</dbReference>